<dbReference type="InterPro" id="IPR052038">
    <property type="entry name" value="Type-VII_TA_antitoxin"/>
</dbReference>
<evidence type="ECO:0000313" key="12">
    <source>
        <dbReference type="Proteomes" id="UP000029833"/>
    </source>
</evidence>
<dbReference type="CDD" id="cd05403">
    <property type="entry name" value="NT_KNTase_like"/>
    <property type="match status" value="1"/>
</dbReference>
<dbReference type="AlphaFoldDB" id="A0A0A0B326"/>
<keyword evidence="7" id="KW-0067">ATP-binding</keyword>
<keyword evidence="12" id="KW-1185">Reference proteome</keyword>
<dbReference type="Pfam" id="PF01909">
    <property type="entry name" value="NTP_transf_2"/>
    <property type="match status" value="1"/>
</dbReference>
<dbReference type="GO" id="GO:0046872">
    <property type="term" value="F:metal ion binding"/>
    <property type="evidence" value="ECO:0007669"/>
    <property type="project" value="UniProtKB-KW"/>
</dbReference>
<dbReference type="EMBL" id="AXNT01000190">
    <property type="protein sequence ID" value="KGM00577.1"/>
    <property type="molecule type" value="Genomic_DNA"/>
</dbReference>
<keyword evidence="8" id="KW-0460">Magnesium</keyword>
<dbReference type="PANTHER" id="PTHR33571">
    <property type="entry name" value="SSL8005 PROTEIN"/>
    <property type="match status" value="1"/>
</dbReference>
<gene>
    <name evidence="11" type="ORF">Q760_07535</name>
</gene>
<feature type="domain" description="Polymerase nucleotidyl transferase" evidence="10">
    <location>
        <begin position="70"/>
        <end position="149"/>
    </location>
</feature>
<sequence length="153" mass="17370">MLTTILRPNARRVRRHASDMDVRLTGSINDLSRCPTRSRLRACLPSSVGCGYPDRMIHVDERQRRELVDLCARYGFARLEVFGSVARGEERAESDLDVLYDLLPGRHITWEVVDAAEEMSVILGRPVDLVSRRGVHPLLRERIESEAQALYAA</sequence>
<evidence type="ECO:0000256" key="6">
    <source>
        <dbReference type="ARBA" id="ARBA00022741"/>
    </source>
</evidence>
<proteinExistence type="inferred from homology"/>
<accession>A0A0A0B326</accession>
<reference evidence="11 12" key="1">
    <citation type="submission" date="2013-10" db="EMBL/GenBank/DDBJ databases">
        <authorList>
            <person name="Wang G."/>
            <person name="Zhuang W."/>
        </authorList>
    </citation>
    <scope>NUCLEOTIDE SEQUENCE [LARGE SCALE GENOMIC DNA]</scope>
    <source>
        <strain evidence="11 12">DSM 20118</strain>
    </source>
</reference>
<dbReference type="InterPro" id="IPR043519">
    <property type="entry name" value="NT_sf"/>
</dbReference>
<name>A0A0A0B326_9CELL</name>
<keyword evidence="5" id="KW-0479">Metal-binding</keyword>
<dbReference type="GO" id="GO:0005524">
    <property type="term" value="F:ATP binding"/>
    <property type="evidence" value="ECO:0007669"/>
    <property type="project" value="UniProtKB-KW"/>
</dbReference>
<keyword evidence="2" id="KW-1277">Toxin-antitoxin system</keyword>
<comment type="cofactor">
    <cofactor evidence="1">
        <name>Mg(2+)</name>
        <dbReference type="ChEBI" id="CHEBI:18420"/>
    </cofactor>
</comment>
<dbReference type="PANTHER" id="PTHR33571:SF14">
    <property type="entry name" value="PROTEIN ADENYLYLTRANSFERASE MJ0435-RELATED"/>
    <property type="match status" value="1"/>
</dbReference>
<dbReference type="InterPro" id="IPR002934">
    <property type="entry name" value="Polymerase_NTP_transf_dom"/>
</dbReference>
<organism evidence="11 12">
    <name type="scientific">Cellulomonas cellasea DSM 20118</name>
    <dbReference type="NCBI Taxonomy" id="1408250"/>
    <lineage>
        <taxon>Bacteria</taxon>
        <taxon>Bacillati</taxon>
        <taxon>Actinomycetota</taxon>
        <taxon>Actinomycetes</taxon>
        <taxon>Micrococcales</taxon>
        <taxon>Cellulomonadaceae</taxon>
        <taxon>Cellulomonas</taxon>
    </lineage>
</organism>
<dbReference type="STRING" id="1408250.Q760_07535"/>
<dbReference type="Gene3D" id="3.30.460.10">
    <property type="entry name" value="Beta Polymerase, domain 2"/>
    <property type="match status" value="1"/>
</dbReference>
<evidence type="ECO:0000256" key="2">
    <source>
        <dbReference type="ARBA" id="ARBA00022649"/>
    </source>
</evidence>
<evidence type="ECO:0000256" key="5">
    <source>
        <dbReference type="ARBA" id="ARBA00022723"/>
    </source>
</evidence>
<evidence type="ECO:0000256" key="4">
    <source>
        <dbReference type="ARBA" id="ARBA00022695"/>
    </source>
</evidence>
<keyword evidence="3" id="KW-0808">Transferase</keyword>
<evidence type="ECO:0000256" key="3">
    <source>
        <dbReference type="ARBA" id="ARBA00022679"/>
    </source>
</evidence>
<evidence type="ECO:0000256" key="9">
    <source>
        <dbReference type="ARBA" id="ARBA00038276"/>
    </source>
</evidence>
<keyword evidence="4" id="KW-0548">Nucleotidyltransferase</keyword>
<dbReference type="Proteomes" id="UP000029833">
    <property type="component" value="Unassembled WGS sequence"/>
</dbReference>
<evidence type="ECO:0000256" key="7">
    <source>
        <dbReference type="ARBA" id="ARBA00022840"/>
    </source>
</evidence>
<comment type="caution">
    <text evidence="11">The sequence shown here is derived from an EMBL/GenBank/DDBJ whole genome shotgun (WGS) entry which is preliminary data.</text>
</comment>
<comment type="similarity">
    <text evidence="9">Belongs to the MntA antitoxin family.</text>
</comment>
<evidence type="ECO:0000256" key="8">
    <source>
        <dbReference type="ARBA" id="ARBA00022842"/>
    </source>
</evidence>
<dbReference type="GO" id="GO:0016779">
    <property type="term" value="F:nucleotidyltransferase activity"/>
    <property type="evidence" value="ECO:0007669"/>
    <property type="project" value="UniProtKB-KW"/>
</dbReference>
<evidence type="ECO:0000313" key="11">
    <source>
        <dbReference type="EMBL" id="KGM00577.1"/>
    </source>
</evidence>
<dbReference type="SUPFAM" id="SSF81301">
    <property type="entry name" value="Nucleotidyltransferase"/>
    <property type="match status" value="1"/>
</dbReference>
<evidence type="ECO:0000259" key="10">
    <source>
        <dbReference type="Pfam" id="PF01909"/>
    </source>
</evidence>
<evidence type="ECO:0000256" key="1">
    <source>
        <dbReference type="ARBA" id="ARBA00001946"/>
    </source>
</evidence>
<protein>
    <submittedName>
        <fullName evidence="11">DNA polymerase III subunit beta</fullName>
    </submittedName>
</protein>
<keyword evidence="6" id="KW-0547">Nucleotide-binding</keyword>